<dbReference type="EMBL" id="FCOJ02000061">
    <property type="protein sequence ID" value="SAK86985.1"/>
    <property type="molecule type" value="Genomic_DNA"/>
</dbReference>
<accession>A0A158CX87</accession>
<dbReference type="AlphaFoldDB" id="A0A158CX87"/>
<dbReference type="OrthoDB" id="9101509at2"/>
<evidence type="ECO:0000313" key="1">
    <source>
        <dbReference type="EMBL" id="SAK86985.1"/>
    </source>
</evidence>
<reference evidence="1" key="1">
    <citation type="submission" date="2016-01" db="EMBL/GenBank/DDBJ databases">
        <authorList>
            <person name="Peeters C."/>
        </authorList>
    </citation>
    <scope>NUCLEOTIDE SEQUENCE [LARGE SCALE GENOMIC DNA]</scope>
    <source>
        <strain evidence="1">LMG 29325</strain>
    </source>
</reference>
<name>A0A158CX87_9BURK</name>
<evidence type="ECO:0000313" key="2">
    <source>
        <dbReference type="Proteomes" id="UP000054596"/>
    </source>
</evidence>
<dbReference type="Proteomes" id="UP000054596">
    <property type="component" value="Unassembled WGS sequence"/>
</dbReference>
<organism evidence="1 2">
    <name type="scientific">Caballeronia glebae</name>
    <dbReference type="NCBI Taxonomy" id="1777143"/>
    <lineage>
        <taxon>Bacteria</taxon>
        <taxon>Pseudomonadati</taxon>
        <taxon>Pseudomonadota</taxon>
        <taxon>Betaproteobacteria</taxon>
        <taxon>Burkholderiales</taxon>
        <taxon>Burkholderiaceae</taxon>
        <taxon>Caballeronia</taxon>
    </lineage>
</organism>
<sequence length="99" mass="10923">MSNSLRKARCVVIAFNEDGNQIETCTVDRAALEQLRATSLVMPWSIEAHGGKLDDEFARKLGGASLLLLSTYQPALKPYIAVTQDRPDDEGDSRELESK</sequence>
<comment type="caution">
    <text evidence="1">The sequence shown here is derived from an EMBL/GenBank/DDBJ whole genome shotgun (WGS) entry which is preliminary data.</text>
</comment>
<protein>
    <submittedName>
        <fullName evidence="1">Uncharacterized protein</fullName>
    </submittedName>
</protein>
<gene>
    <name evidence="1" type="ORF">AWB82_05940</name>
</gene>
<dbReference type="RefSeq" id="WP_143756918.1">
    <property type="nucleotide sequence ID" value="NZ_FCOJ02000061.1"/>
</dbReference>
<keyword evidence="2" id="KW-1185">Reference proteome</keyword>
<proteinExistence type="predicted"/>